<evidence type="ECO:0000259" key="1">
    <source>
        <dbReference type="Pfam" id="PF07171"/>
    </source>
</evidence>
<dbReference type="Proteomes" id="UP001597053">
    <property type="component" value="Unassembled WGS sequence"/>
</dbReference>
<dbReference type="InterPro" id="IPR010799">
    <property type="entry name" value="MlrC_C"/>
</dbReference>
<name>A0ABW3AAZ7_9ACTN</name>
<keyword evidence="3" id="KW-1185">Reference proteome</keyword>
<accession>A0ABW3AAZ7</accession>
<feature type="domain" description="Microcystin LR degradation protein MlrC C-terminal" evidence="1">
    <location>
        <begin position="4"/>
        <end position="118"/>
    </location>
</feature>
<feature type="non-terminal residue" evidence="2">
    <location>
        <position position="1"/>
    </location>
</feature>
<organism evidence="2 3">
    <name type="scientific">Micromonospora azadirachtae</name>
    <dbReference type="NCBI Taxonomy" id="1970735"/>
    <lineage>
        <taxon>Bacteria</taxon>
        <taxon>Bacillati</taxon>
        <taxon>Actinomycetota</taxon>
        <taxon>Actinomycetes</taxon>
        <taxon>Micromonosporales</taxon>
        <taxon>Micromonosporaceae</taxon>
        <taxon>Micromonospora</taxon>
    </lineage>
</organism>
<dbReference type="Pfam" id="PF07171">
    <property type="entry name" value="MlrC_C"/>
    <property type="match status" value="1"/>
</dbReference>
<evidence type="ECO:0000313" key="3">
    <source>
        <dbReference type="Proteomes" id="UP001597053"/>
    </source>
</evidence>
<evidence type="ECO:0000313" key="2">
    <source>
        <dbReference type="EMBL" id="MFD0787843.1"/>
    </source>
</evidence>
<proteinExistence type="predicted"/>
<protein>
    <submittedName>
        <fullName evidence="2">MlrC C-terminal domain-containing protein</fullName>
    </submittedName>
</protein>
<dbReference type="EMBL" id="JBHTHM010002296">
    <property type="protein sequence ID" value="MFD0787843.1"/>
    <property type="molecule type" value="Genomic_DNA"/>
</dbReference>
<sequence length="139" mass="14925">DQPLGSAVRVTVGGRIDSRDPGPLPLDGVLEAVADDPDGGRCVSIRVGGLSVFVTSRRMQYRLLSSYTRLGVAVDTVDLVVVKIGYLEPELFDAAGDWLLALTPGGVDQDLVRLPYQNVIRPMFPLDRDFTADLAVVTG</sequence>
<gene>
    <name evidence="2" type="ORF">ACFQZ8_28385</name>
</gene>
<comment type="caution">
    <text evidence="2">The sequence shown here is derived from an EMBL/GenBank/DDBJ whole genome shotgun (WGS) entry which is preliminary data.</text>
</comment>
<reference evidence="3" key="1">
    <citation type="journal article" date="2019" name="Int. J. Syst. Evol. Microbiol.">
        <title>The Global Catalogue of Microorganisms (GCM) 10K type strain sequencing project: providing services to taxonomists for standard genome sequencing and annotation.</title>
        <authorList>
            <consortium name="The Broad Institute Genomics Platform"/>
            <consortium name="The Broad Institute Genome Sequencing Center for Infectious Disease"/>
            <person name="Wu L."/>
            <person name="Ma J."/>
        </authorList>
    </citation>
    <scope>NUCLEOTIDE SEQUENCE [LARGE SCALE GENOMIC DNA]</scope>
    <source>
        <strain evidence="3">JCM 32148</strain>
    </source>
</reference>